<dbReference type="PANTHER" id="PTHR13906">
    <property type="entry name" value="PORCUPINE"/>
    <property type="match status" value="1"/>
</dbReference>
<evidence type="ECO:0000256" key="2">
    <source>
        <dbReference type="ARBA" id="ARBA00005074"/>
    </source>
</evidence>
<keyword evidence="5 11" id="KW-0812">Transmembrane</keyword>
<sequence>MFQQNILYTAFLGTSVAAGCIVRRARGDIKRFVCMALGLTSALVICGSEVWHALALIGGFVIFYSLVSFRFIHYAVFLWGFSYLIFFHTAHLYGFSKPSPLTKMFHLFTTLKVVGVSFELHDTWSTINTLKSNKRNSYILQETSNLMLKYKGILTTPYDVVSYVLCYIGMLTGPYYTYRTYNDMLNGWPPRAPGLSFGPLWRRLQEAPFFGVTYLICSQFVSFDSYKLWMRYLTPPLHTHFFTGTDLRDPEFQEGSLVSRLVYLGALFFVYRTRLYFAWIMGECVCMSAGLGAYPAISRPAVGEGPTDLVALDRWMSQIDPKEKAGIQHINEDYHFLVDDINSNISDDDPVVIESRSHFYNYATVQAVSAWKCEFSPTMRESFRAWNQTLYYWMDRYIYRRCFGPWFIRSVATLLVNSLWYGVQPVYFMAHSTLPLISMAEDGMATATAFCGFSLPPGGLTFLRWFFRMRSLDYLAAGWIVLSLEDTCVLWSSLGYFVQVIGFLLALVHLTLGKFVSAFERWTVENPGEDVAEITARNLSQTGKAWEPPVIDTYI</sequence>
<evidence type="ECO:0000256" key="5">
    <source>
        <dbReference type="ARBA" id="ARBA00022692"/>
    </source>
</evidence>
<evidence type="ECO:0000256" key="7">
    <source>
        <dbReference type="ARBA" id="ARBA00023136"/>
    </source>
</evidence>
<keyword evidence="13" id="KW-1185">Reference proteome</keyword>
<name>W6UT98_ECHGR</name>
<evidence type="ECO:0000256" key="4">
    <source>
        <dbReference type="ARBA" id="ARBA00022679"/>
    </source>
</evidence>
<feature type="transmembrane region" description="Helical" evidence="11">
    <location>
        <begin position="6"/>
        <end position="25"/>
    </location>
</feature>
<dbReference type="KEGG" id="egl:EGR_01049"/>
<keyword evidence="6 11" id="KW-1133">Transmembrane helix</keyword>
<comment type="pathway">
    <text evidence="2">Lipid metabolism; phospholipid metabolism.</text>
</comment>
<proteinExistence type="inferred from homology"/>
<comment type="subcellular location">
    <subcellularLocation>
        <location evidence="1">Membrane</location>
        <topology evidence="1">Multi-pass membrane protein</topology>
    </subcellularLocation>
</comment>
<evidence type="ECO:0000256" key="8">
    <source>
        <dbReference type="ARBA" id="ARBA00023315"/>
    </source>
</evidence>
<feature type="transmembrane region" description="Helical" evidence="11">
    <location>
        <begin position="71"/>
        <end position="95"/>
    </location>
</feature>
<dbReference type="GO" id="GO:0006661">
    <property type="term" value="P:phosphatidylinositol biosynthetic process"/>
    <property type="evidence" value="ECO:0007669"/>
    <property type="project" value="TreeGrafter"/>
</dbReference>
<dbReference type="InterPro" id="IPR004299">
    <property type="entry name" value="MBOAT_fam"/>
</dbReference>
<dbReference type="EMBL" id="APAU02000004">
    <property type="protein sequence ID" value="EUB63921.1"/>
    <property type="molecule type" value="Genomic_DNA"/>
</dbReference>
<dbReference type="GO" id="GO:0030258">
    <property type="term" value="P:lipid modification"/>
    <property type="evidence" value="ECO:0007669"/>
    <property type="project" value="TreeGrafter"/>
</dbReference>
<evidence type="ECO:0000256" key="9">
    <source>
        <dbReference type="ARBA" id="ARBA00025707"/>
    </source>
</evidence>
<evidence type="ECO:0000256" key="11">
    <source>
        <dbReference type="SAM" id="Phobius"/>
    </source>
</evidence>
<evidence type="ECO:0000256" key="10">
    <source>
        <dbReference type="ARBA" id="ARBA00093678"/>
    </source>
</evidence>
<dbReference type="AlphaFoldDB" id="W6UT98"/>
<dbReference type="Pfam" id="PF03062">
    <property type="entry name" value="MBOAT"/>
    <property type="match status" value="1"/>
</dbReference>
<dbReference type="PANTHER" id="PTHR13906:SF16">
    <property type="entry name" value="LYSOPHOSPHOLIPID ACYLTRANSFERASE 7"/>
    <property type="match status" value="1"/>
</dbReference>
<keyword evidence="7 11" id="KW-0472">Membrane</keyword>
<dbReference type="GO" id="GO:0016020">
    <property type="term" value="C:membrane"/>
    <property type="evidence" value="ECO:0007669"/>
    <property type="project" value="UniProtKB-SubCell"/>
</dbReference>
<dbReference type="GO" id="GO:0071617">
    <property type="term" value="F:lysophospholipid acyltransferase activity"/>
    <property type="evidence" value="ECO:0007669"/>
    <property type="project" value="TreeGrafter"/>
</dbReference>
<dbReference type="InterPro" id="IPR049941">
    <property type="entry name" value="LPLAT_7/PORCN-like"/>
</dbReference>
<keyword evidence="8 12" id="KW-0012">Acyltransferase</keyword>
<comment type="caution">
    <text evidence="12">The sequence shown here is derived from an EMBL/GenBank/DDBJ whole genome shotgun (WGS) entry which is preliminary data.</text>
</comment>
<evidence type="ECO:0000256" key="1">
    <source>
        <dbReference type="ARBA" id="ARBA00004141"/>
    </source>
</evidence>
<protein>
    <recommendedName>
        <fullName evidence="10">Lysophospholipid acyltransferase 7</fullName>
    </recommendedName>
</protein>
<feature type="transmembrane region" description="Helical" evidence="11">
    <location>
        <begin position="488"/>
        <end position="512"/>
    </location>
</feature>
<comment type="pathway">
    <text evidence="9">Phospholipid metabolism.</text>
</comment>
<dbReference type="GO" id="GO:0044233">
    <property type="term" value="C:mitochondria-associated endoplasmic reticulum membrane contact site"/>
    <property type="evidence" value="ECO:0007669"/>
    <property type="project" value="TreeGrafter"/>
</dbReference>
<comment type="similarity">
    <text evidence="3">Belongs to the membrane-bound acyltransferase family.</text>
</comment>
<reference evidence="12 13" key="1">
    <citation type="journal article" date="2013" name="Nat. Genet.">
        <title>The genome of the hydatid tapeworm Echinococcus granulosus.</title>
        <authorList>
            <person name="Zheng H."/>
            <person name="Zhang W."/>
            <person name="Zhang L."/>
            <person name="Zhang Z."/>
            <person name="Li J."/>
            <person name="Lu G."/>
            <person name="Zhu Y."/>
            <person name="Wang Y."/>
            <person name="Huang Y."/>
            <person name="Liu J."/>
            <person name="Kang H."/>
            <person name="Chen J."/>
            <person name="Wang L."/>
            <person name="Chen A."/>
            <person name="Yu S."/>
            <person name="Gao Z."/>
            <person name="Jin L."/>
            <person name="Gu W."/>
            <person name="Wang Z."/>
            <person name="Zhao L."/>
            <person name="Shi B."/>
            <person name="Wen H."/>
            <person name="Lin R."/>
            <person name="Jones M.K."/>
            <person name="Brejova B."/>
            <person name="Vinar T."/>
            <person name="Zhao G."/>
            <person name="McManus D.P."/>
            <person name="Chen Z."/>
            <person name="Zhou Y."/>
            <person name="Wang S."/>
        </authorList>
    </citation>
    <scope>NUCLEOTIDE SEQUENCE [LARGE SCALE GENOMIC DNA]</scope>
</reference>
<evidence type="ECO:0000313" key="12">
    <source>
        <dbReference type="EMBL" id="EUB63921.1"/>
    </source>
</evidence>
<dbReference type="RefSeq" id="XP_024355117.1">
    <property type="nucleotide sequence ID" value="XM_024490298.1"/>
</dbReference>
<evidence type="ECO:0000256" key="3">
    <source>
        <dbReference type="ARBA" id="ARBA00010323"/>
    </source>
</evidence>
<keyword evidence="4" id="KW-0808">Transferase</keyword>
<organism evidence="12 13">
    <name type="scientific">Echinococcus granulosus</name>
    <name type="common">Hydatid tapeworm</name>
    <dbReference type="NCBI Taxonomy" id="6210"/>
    <lineage>
        <taxon>Eukaryota</taxon>
        <taxon>Metazoa</taxon>
        <taxon>Spiralia</taxon>
        <taxon>Lophotrochozoa</taxon>
        <taxon>Platyhelminthes</taxon>
        <taxon>Cestoda</taxon>
        <taxon>Eucestoda</taxon>
        <taxon>Cyclophyllidea</taxon>
        <taxon>Taeniidae</taxon>
        <taxon>Echinococcus</taxon>
        <taxon>Echinococcus granulosus group</taxon>
    </lineage>
</organism>
<feature type="transmembrane region" description="Helical" evidence="11">
    <location>
        <begin position="443"/>
        <end position="467"/>
    </location>
</feature>
<dbReference type="STRING" id="6210.W6UT98"/>
<feature type="transmembrane region" description="Helical" evidence="11">
    <location>
        <begin position="32"/>
        <end position="65"/>
    </location>
</feature>
<dbReference type="GeneID" id="36336764"/>
<dbReference type="OrthoDB" id="7663182at2759"/>
<gene>
    <name evidence="12" type="ORF">EGR_01049</name>
</gene>
<dbReference type="Proteomes" id="UP000019149">
    <property type="component" value="Unassembled WGS sequence"/>
</dbReference>
<accession>W6UT98</accession>
<evidence type="ECO:0000256" key="6">
    <source>
        <dbReference type="ARBA" id="ARBA00022989"/>
    </source>
</evidence>
<evidence type="ECO:0000313" key="13">
    <source>
        <dbReference type="Proteomes" id="UP000019149"/>
    </source>
</evidence>
<dbReference type="OMA" id="TNMIQML"/>
<dbReference type="CTD" id="36336764"/>
<feature type="transmembrane region" description="Helical" evidence="11">
    <location>
        <begin position="406"/>
        <end position="423"/>
    </location>
</feature>